<protein>
    <recommendedName>
        <fullName evidence="3">Heterokaryon incompatibility domain-containing protein</fullName>
    </recommendedName>
</protein>
<evidence type="ECO:0000313" key="2">
    <source>
        <dbReference type="Proteomes" id="UP001305414"/>
    </source>
</evidence>
<reference evidence="1 2" key="1">
    <citation type="submission" date="2023-10" db="EMBL/GenBank/DDBJ databases">
        <title>Draft genome sequence of Xylaria bambusicola isolate GMP-LS, the root and basal stem rot pathogen of sugarcane in Indonesia.</title>
        <authorList>
            <person name="Selvaraj P."/>
            <person name="Muralishankar V."/>
            <person name="Muruganantham S."/>
            <person name="Sp S."/>
            <person name="Haryani S."/>
            <person name="Lau K.J.X."/>
            <person name="Naqvi N.I."/>
        </authorList>
    </citation>
    <scope>NUCLEOTIDE SEQUENCE [LARGE SCALE GENOMIC DNA]</scope>
    <source>
        <strain evidence="1">GMP-LS</strain>
    </source>
</reference>
<organism evidence="1 2">
    <name type="scientific">Xylaria bambusicola</name>
    <dbReference type="NCBI Taxonomy" id="326684"/>
    <lineage>
        <taxon>Eukaryota</taxon>
        <taxon>Fungi</taxon>
        <taxon>Dikarya</taxon>
        <taxon>Ascomycota</taxon>
        <taxon>Pezizomycotina</taxon>
        <taxon>Sordariomycetes</taxon>
        <taxon>Xylariomycetidae</taxon>
        <taxon>Xylariales</taxon>
        <taxon>Xylariaceae</taxon>
        <taxon>Xylaria</taxon>
    </lineage>
</organism>
<accession>A0AAN7UWJ9</accession>
<name>A0AAN7UWJ9_9PEZI</name>
<evidence type="ECO:0008006" key="3">
    <source>
        <dbReference type="Google" id="ProtNLM"/>
    </source>
</evidence>
<dbReference type="EMBL" id="JAWHQM010000043">
    <property type="protein sequence ID" value="KAK5634683.1"/>
    <property type="molecule type" value="Genomic_DNA"/>
</dbReference>
<dbReference type="Proteomes" id="UP001305414">
    <property type="component" value="Unassembled WGS sequence"/>
</dbReference>
<dbReference type="InterPro" id="IPR052895">
    <property type="entry name" value="HetReg/Transcr_Mod"/>
</dbReference>
<dbReference type="AlphaFoldDB" id="A0AAN7UWJ9"/>
<keyword evidence="2" id="KW-1185">Reference proteome</keyword>
<dbReference type="PANTHER" id="PTHR24148:SF73">
    <property type="entry name" value="HET DOMAIN PROTEIN (AFU_ORTHOLOGUE AFUA_8G01020)"/>
    <property type="match status" value="1"/>
</dbReference>
<evidence type="ECO:0000313" key="1">
    <source>
        <dbReference type="EMBL" id="KAK5634683.1"/>
    </source>
</evidence>
<comment type="caution">
    <text evidence="1">The sequence shown here is derived from an EMBL/GenBank/DDBJ whole genome shotgun (WGS) entry which is preliminary data.</text>
</comment>
<sequence length="266" mass="30772">MSRIYWHARHILVYIGEAANDSDFVLTSLGSHNIFKDRFKSAWKYLLQRPYWTRAWVIQETAAAHTATVICGDKKVPSTLLADYWFFSASTTLSLQDERFFKLHILNFLTPKSSTRPTGFLNVLDISRICQAKDPRDKVYAILGLLMDESYRGLTVDYNLKVEDLYIKVALDLAAQYGWANVLRRAGIEHRSIKTLPSWVPDWSHPIRDCSEITLHQFHDEAVRYDVSDNTLSLKVCRIGFSDPWKVHLFDIEAYGDSQRYNSQSN</sequence>
<gene>
    <name evidence="1" type="ORF">RRF57_010396</name>
</gene>
<dbReference type="PANTHER" id="PTHR24148">
    <property type="entry name" value="ANKYRIN REPEAT DOMAIN-CONTAINING PROTEIN 39 HOMOLOG-RELATED"/>
    <property type="match status" value="1"/>
</dbReference>
<proteinExistence type="predicted"/>